<dbReference type="VEuPathDB" id="FungiDB:ASPCADRAFT_130945"/>
<evidence type="ECO:0000313" key="2">
    <source>
        <dbReference type="Proteomes" id="UP000188318"/>
    </source>
</evidence>
<proteinExistence type="predicted"/>
<evidence type="ECO:0000313" key="1">
    <source>
        <dbReference type="EMBL" id="OOF95469.1"/>
    </source>
</evidence>
<organism evidence="1 2">
    <name type="scientific">Aspergillus carbonarius (strain ITEM 5010)</name>
    <dbReference type="NCBI Taxonomy" id="602072"/>
    <lineage>
        <taxon>Eukaryota</taxon>
        <taxon>Fungi</taxon>
        <taxon>Dikarya</taxon>
        <taxon>Ascomycota</taxon>
        <taxon>Pezizomycotina</taxon>
        <taxon>Eurotiomycetes</taxon>
        <taxon>Eurotiomycetidae</taxon>
        <taxon>Eurotiales</taxon>
        <taxon>Aspergillaceae</taxon>
        <taxon>Aspergillus</taxon>
        <taxon>Aspergillus subgen. Circumdati</taxon>
    </lineage>
</organism>
<name>A0A1R3RLY3_ASPC5</name>
<gene>
    <name evidence="1" type="ORF">ASPCADRAFT_130945</name>
</gene>
<sequence>MDGMLERDPILALAPTTTGHPANVESRPPYGSDEIISVDITSSETRPTGIPHPLADDISNLIRHLSTVRVRGPRVKDQSFRVGRDSRHLTATESYRAVQLAVQERWVIGSSRLDACLILVRKVSEKNQYGSRS</sequence>
<accession>A0A1R3RLY3</accession>
<keyword evidence="2" id="KW-1185">Reference proteome</keyword>
<reference evidence="2" key="1">
    <citation type="journal article" date="2017" name="Genome Biol.">
        <title>Comparative genomics reveals high biological diversity and specific adaptations in the industrially and medically important fungal genus Aspergillus.</title>
        <authorList>
            <person name="de Vries R.P."/>
            <person name="Riley R."/>
            <person name="Wiebenga A."/>
            <person name="Aguilar-Osorio G."/>
            <person name="Amillis S."/>
            <person name="Uchima C.A."/>
            <person name="Anderluh G."/>
            <person name="Asadollahi M."/>
            <person name="Askin M."/>
            <person name="Barry K."/>
            <person name="Battaglia E."/>
            <person name="Bayram O."/>
            <person name="Benocci T."/>
            <person name="Braus-Stromeyer S.A."/>
            <person name="Caldana C."/>
            <person name="Canovas D."/>
            <person name="Cerqueira G.C."/>
            <person name="Chen F."/>
            <person name="Chen W."/>
            <person name="Choi C."/>
            <person name="Clum A."/>
            <person name="Dos Santos R.A."/>
            <person name="Damasio A.R."/>
            <person name="Diallinas G."/>
            <person name="Emri T."/>
            <person name="Fekete E."/>
            <person name="Flipphi M."/>
            <person name="Freyberg S."/>
            <person name="Gallo A."/>
            <person name="Gournas C."/>
            <person name="Habgood R."/>
            <person name="Hainaut M."/>
            <person name="Harispe M.L."/>
            <person name="Henrissat B."/>
            <person name="Hilden K.S."/>
            <person name="Hope R."/>
            <person name="Hossain A."/>
            <person name="Karabika E."/>
            <person name="Karaffa L."/>
            <person name="Karanyi Z."/>
            <person name="Krasevec N."/>
            <person name="Kuo A."/>
            <person name="Kusch H."/>
            <person name="LaButti K."/>
            <person name="Lagendijk E.L."/>
            <person name="Lapidus A."/>
            <person name="Levasseur A."/>
            <person name="Lindquist E."/>
            <person name="Lipzen A."/>
            <person name="Logrieco A.F."/>
            <person name="MacCabe A."/>
            <person name="Maekelae M.R."/>
            <person name="Malavazi I."/>
            <person name="Melin P."/>
            <person name="Meyer V."/>
            <person name="Mielnichuk N."/>
            <person name="Miskei M."/>
            <person name="Molnar A.P."/>
            <person name="Mule G."/>
            <person name="Ngan C.Y."/>
            <person name="Orejas M."/>
            <person name="Orosz E."/>
            <person name="Ouedraogo J.P."/>
            <person name="Overkamp K.M."/>
            <person name="Park H.-S."/>
            <person name="Perrone G."/>
            <person name="Piumi F."/>
            <person name="Punt P.J."/>
            <person name="Ram A.F."/>
            <person name="Ramon A."/>
            <person name="Rauscher S."/>
            <person name="Record E."/>
            <person name="Riano-Pachon D.M."/>
            <person name="Robert V."/>
            <person name="Roehrig J."/>
            <person name="Ruller R."/>
            <person name="Salamov A."/>
            <person name="Salih N.S."/>
            <person name="Samson R.A."/>
            <person name="Sandor E."/>
            <person name="Sanguinetti M."/>
            <person name="Schuetze T."/>
            <person name="Sepcic K."/>
            <person name="Shelest E."/>
            <person name="Sherlock G."/>
            <person name="Sophianopoulou V."/>
            <person name="Squina F.M."/>
            <person name="Sun H."/>
            <person name="Susca A."/>
            <person name="Todd R.B."/>
            <person name="Tsang A."/>
            <person name="Unkles S.E."/>
            <person name="van de Wiele N."/>
            <person name="van Rossen-Uffink D."/>
            <person name="Oliveira J.V."/>
            <person name="Vesth T.C."/>
            <person name="Visser J."/>
            <person name="Yu J.-H."/>
            <person name="Zhou M."/>
            <person name="Andersen M.R."/>
            <person name="Archer D.B."/>
            <person name="Baker S.E."/>
            <person name="Benoit I."/>
            <person name="Brakhage A.A."/>
            <person name="Braus G.H."/>
            <person name="Fischer R."/>
            <person name="Frisvad J.C."/>
            <person name="Goldman G.H."/>
            <person name="Houbraken J."/>
            <person name="Oakley B."/>
            <person name="Pocsi I."/>
            <person name="Scazzocchio C."/>
            <person name="Seiboth B."/>
            <person name="vanKuyk P.A."/>
            <person name="Wortman J."/>
            <person name="Dyer P.S."/>
            <person name="Grigoriev I.V."/>
        </authorList>
    </citation>
    <scope>NUCLEOTIDE SEQUENCE [LARGE SCALE GENOMIC DNA]</scope>
    <source>
        <strain evidence="2">ITEM 5010</strain>
    </source>
</reference>
<dbReference type="AlphaFoldDB" id="A0A1R3RLY3"/>
<dbReference type="Proteomes" id="UP000188318">
    <property type="component" value="Unassembled WGS sequence"/>
</dbReference>
<dbReference type="EMBL" id="KV907500">
    <property type="protein sequence ID" value="OOF95469.1"/>
    <property type="molecule type" value="Genomic_DNA"/>
</dbReference>
<protein>
    <submittedName>
        <fullName evidence="1">Uncharacterized protein</fullName>
    </submittedName>
</protein>